<organism evidence="1 2">
    <name type="scientific">Aeromonas caviae</name>
    <name type="common">Aeromonas punctata</name>
    <dbReference type="NCBI Taxonomy" id="648"/>
    <lineage>
        <taxon>Bacteria</taxon>
        <taxon>Pseudomonadati</taxon>
        <taxon>Pseudomonadota</taxon>
        <taxon>Gammaproteobacteria</taxon>
        <taxon>Aeromonadales</taxon>
        <taxon>Aeromonadaceae</taxon>
        <taxon>Aeromonas</taxon>
    </lineage>
</organism>
<dbReference type="RefSeq" id="WP_202979276.1">
    <property type="nucleotide sequence ID" value="NZ_AP024404.1"/>
</dbReference>
<accession>A0ABD0B7V3</accession>
<evidence type="ECO:0000313" key="1">
    <source>
        <dbReference type="EMBL" id="GJB92286.1"/>
    </source>
</evidence>
<evidence type="ECO:0000313" key="2">
    <source>
        <dbReference type="Proteomes" id="UP000737420"/>
    </source>
</evidence>
<dbReference type="Proteomes" id="UP000737420">
    <property type="component" value="Unassembled WGS sequence"/>
</dbReference>
<dbReference type="AlphaFoldDB" id="A0ABD0B7V3"/>
<sequence length="121" mass="13671">MKRNHAQSLVYICIGIESKLNKLKGKTVYHKKYDGGYEFGEGRPGGMMDTTYWVMTCALPILKKVAKGSNIGMVGSEWLYNVCEGYGGDIIEYINRNGVWPDDEWLERLAMGAVDRLVVEE</sequence>
<dbReference type="EMBL" id="BPOP01000022">
    <property type="protein sequence ID" value="GJB92286.1"/>
    <property type="molecule type" value="Genomic_DNA"/>
</dbReference>
<protein>
    <submittedName>
        <fullName evidence="1">Uncharacterized protein</fullName>
    </submittedName>
</protein>
<gene>
    <name evidence="1" type="ORF">KAM382_23470</name>
</gene>
<comment type="caution">
    <text evidence="1">The sequence shown here is derived from an EMBL/GenBank/DDBJ whole genome shotgun (WGS) entry which is preliminary data.</text>
</comment>
<reference evidence="1 2" key="1">
    <citation type="submission" date="2021-07" db="EMBL/GenBank/DDBJ databases">
        <title>Draft genome sequence of carbapenem-resistant Aeromonas spp. in Japan.</title>
        <authorList>
            <person name="Maehana S."/>
            <person name="Suzuki M."/>
            <person name="Kitasato H."/>
        </authorList>
    </citation>
    <scope>NUCLEOTIDE SEQUENCE [LARGE SCALE GENOMIC DNA]</scope>
    <source>
        <strain evidence="1 2">KAM382</strain>
    </source>
</reference>
<proteinExistence type="predicted"/>
<name>A0ABD0B7V3_AERCA</name>